<dbReference type="RefSeq" id="WP_025000610.1">
    <property type="nucleotide sequence ID" value="NZ_JABZSJ010000013.1"/>
</dbReference>
<dbReference type="Proteomes" id="UP000771736">
    <property type="component" value="Unassembled WGS sequence"/>
</dbReference>
<sequence>MVKTVETYHVPVLLRESVDGLNIDPNGIYVDVTFGGGGHSKEIFSRLSNKGHLYSFDQDADAEQNIYEFGTNGNKLKNFTFVRSNFRYLLNWMRYYGVEQIDGLLGDLGVSSHHFDDEQRGFSFRFDAPLDMRMNKRAGKTAAAILHEYDEEQLANIFYLYGELKNSRKIAAAIVNSRAKAPILTTKGFQNVVESLFKREREKKEMAKLFQALRIEVNQEMAALKELLNSASKILKPGGRLSIITYHSLEDRIVKNIMKSGNIEGKVEQDFFGRINSPFKLINNKVIVPNSNEQENNPRSRSAKLRIAEKK</sequence>
<dbReference type="EMBL" id="JABZSJ010000013">
    <property type="protein sequence ID" value="MBF1383968.1"/>
    <property type="molecule type" value="Genomic_DNA"/>
</dbReference>
<dbReference type="AlphaFoldDB" id="A0A930HLN4"/>
<organism evidence="8 9">
    <name type="scientific">Prevotella aurantiaca</name>
    <dbReference type="NCBI Taxonomy" id="596085"/>
    <lineage>
        <taxon>Bacteria</taxon>
        <taxon>Pseudomonadati</taxon>
        <taxon>Bacteroidota</taxon>
        <taxon>Bacteroidia</taxon>
        <taxon>Bacteroidales</taxon>
        <taxon>Prevotellaceae</taxon>
        <taxon>Prevotella</taxon>
    </lineage>
</organism>
<comment type="function">
    <text evidence="6">Specifically methylates the N4 position of cytidine in position 1402 (C1402) of 16S rRNA.</text>
</comment>
<feature type="binding site" evidence="6">
    <location>
        <position position="57"/>
    </location>
    <ligand>
        <name>S-adenosyl-L-methionine</name>
        <dbReference type="ChEBI" id="CHEBI:59789"/>
    </ligand>
</feature>
<keyword evidence="5 6" id="KW-0949">S-adenosyl-L-methionine</keyword>
<keyword evidence="2 6" id="KW-0698">rRNA processing</keyword>
<feature type="compositionally biased region" description="Polar residues" evidence="7">
    <location>
        <begin position="290"/>
        <end position="300"/>
    </location>
</feature>
<dbReference type="Pfam" id="PF01795">
    <property type="entry name" value="Methyltransf_5"/>
    <property type="match status" value="1"/>
</dbReference>
<dbReference type="InterPro" id="IPR029063">
    <property type="entry name" value="SAM-dependent_MTases_sf"/>
</dbReference>
<dbReference type="PANTHER" id="PTHR11265">
    <property type="entry name" value="S-ADENOSYL-METHYLTRANSFERASE MRAW"/>
    <property type="match status" value="1"/>
</dbReference>
<feature type="binding site" evidence="6">
    <location>
        <position position="86"/>
    </location>
    <ligand>
        <name>S-adenosyl-L-methionine</name>
        <dbReference type="ChEBI" id="CHEBI:59789"/>
    </ligand>
</feature>
<dbReference type="InterPro" id="IPR002903">
    <property type="entry name" value="RsmH"/>
</dbReference>
<dbReference type="GO" id="GO:0070475">
    <property type="term" value="P:rRNA base methylation"/>
    <property type="evidence" value="ECO:0007669"/>
    <property type="project" value="UniProtKB-UniRule"/>
</dbReference>
<dbReference type="PANTHER" id="PTHR11265:SF0">
    <property type="entry name" value="12S RRNA N4-METHYLCYTIDINE METHYLTRANSFERASE"/>
    <property type="match status" value="1"/>
</dbReference>
<evidence type="ECO:0000256" key="7">
    <source>
        <dbReference type="SAM" id="MobiDB-lite"/>
    </source>
</evidence>
<feature type="binding site" evidence="6">
    <location>
        <position position="107"/>
    </location>
    <ligand>
        <name>S-adenosyl-L-methionine</name>
        <dbReference type="ChEBI" id="CHEBI:59789"/>
    </ligand>
</feature>
<feature type="binding site" evidence="6">
    <location>
        <position position="114"/>
    </location>
    <ligand>
        <name>S-adenosyl-L-methionine</name>
        <dbReference type="ChEBI" id="CHEBI:59789"/>
    </ligand>
</feature>
<dbReference type="PIRSF" id="PIRSF004486">
    <property type="entry name" value="MraW"/>
    <property type="match status" value="1"/>
</dbReference>
<gene>
    <name evidence="6 8" type="primary">rsmH</name>
    <name evidence="8" type="ORF">HXN26_03780</name>
</gene>
<keyword evidence="3 6" id="KW-0489">Methyltransferase</keyword>
<comment type="catalytic activity">
    <reaction evidence="6">
        <text>cytidine(1402) in 16S rRNA + S-adenosyl-L-methionine = N(4)-methylcytidine(1402) in 16S rRNA + S-adenosyl-L-homocysteine + H(+)</text>
        <dbReference type="Rhea" id="RHEA:42928"/>
        <dbReference type="Rhea" id="RHEA-COMP:10286"/>
        <dbReference type="Rhea" id="RHEA-COMP:10287"/>
        <dbReference type="ChEBI" id="CHEBI:15378"/>
        <dbReference type="ChEBI" id="CHEBI:57856"/>
        <dbReference type="ChEBI" id="CHEBI:59789"/>
        <dbReference type="ChEBI" id="CHEBI:74506"/>
        <dbReference type="ChEBI" id="CHEBI:82748"/>
        <dbReference type="EC" id="2.1.1.199"/>
    </reaction>
</comment>
<evidence type="ECO:0000256" key="5">
    <source>
        <dbReference type="ARBA" id="ARBA00022691"/>
    </source>
</evidence>
<evidence type="ECO:0000256" key="4">
    <source>
        <dbReference type="ARBA" id="ARBA00022679"/>
    </source>
</evidence>
<dbReference type="NCBIfam" id="TIGR00006">
    <property type="entry name" value="16S rRNA (cytosine(1402)-N(4))-methyltransferase RsmH"/>
    <property type="match status" value="1"/>
</dbReference>
<evidence type="ECO:0000313" key="8">
    <source>
        <dbReference type="EMBL" id="MBF1383968.1"/>
    </source>
</evidence>
<dbReference type="SUPFAM" id="SSF81799">
    <property type="entry name" value="Putative methyltransferase TM0872, insert domain"/>
    <property type="match status" value="1"/>
</dbReference>
<accession>A0A930HLN4</accession>
<name>A0A930HLN4_9BACT</name>
<keyword evidence="4 6" id="KW-0808">Transferase</keyword>
<evidence type="ECO:0000256" key="1">
    <source>
        <dbReference type="ARBA" id="ARBA00010396"/>
    </source>
</evidence>
<protein>
    <recommendedName>
        <fullName evidence="6">Ribosomal RNA small subunit methyltransferase H</fullName>
        <ecNumber evidence="6">2.1.1.199</ecNumber>
    </recommendedName>
    <alternativeName>
        <fullName evidence="6">16S rRNA m(4)C1402 methyltransferase</fullName>
    </alternativeName>
    <alternativeName>
        <fullName evidence="6">rRNA (cytosine-N(4)-)-methyltransferase RsmH</fullName>
    </alternativeName>
</protein>
<feature type="region of interest" description="Disordered" evidence="7">
    <location>
        <begin position="290"/>
        <end position="311"/>
    </location>
</feature>
<reference evidence="8" key="1">
    <citation type="submission" date="2020-04" db="EMBL/GenBank/DDBJ databases">
        <title>Deep metagenomics examines the oral microbiome during advanced dental caries in children, revealing novel taxa and co-occurrences with host molecules.</title>
        <authorList>
            <person name="Baker J.L."/>
            <person name="Morton J.T."/>
            <person name="Dinis M."/>
            <person name="Alvarez R."/>
            <person name="Tran N.C."/>
            <person name="Knight R."/>
            <person name="Edlund A."/>
        </authorList>
    </citation>
    <scope>NUCLEOTIDE SEQUENCE</scope>
    <source>
        <strain evidence="8">JCVI_44_bin.5</strain>
    </source>
</reference>
<feature type="binding site" evidence="6">
    <location>
        <begin position="37"/>
        <end position="39"/>
    </location>
    <ligand>
        <name>S-adenosyl-L-methionine</name>
        <dbReference type="ChEBI" id="CHEBI:59789"/>
    </ligand>
</feature>
<evidence type="ECO:0000313" key="9">
    <source>
        <dbReference type="Proteomes" id="UP000771736"/>
    </source>
</evidence>
<dbReference type="FunFam" id="1.10.150.170:FF:000003">
    <property type="entry name" value="Ribosomal RNA small subunit methyltransferase H"/>
    <property type="match status" value="1"/>
</dbReference>
<comment type="similarity">
    <text evidence="1 6">Belongs to the methyltransferase superfamily. RsmH family.</text>
</comment>
<dbReference type="HAMAP" id="MF_01007">
    <property type="entry name" value="16SrRNA_methyltr_H"/>
    <property type="match status" value="1"/>
</dbReference>
<evidence type="ECO:0000256" key="2">
    <source>
        <dbReference type="ARBA" id="ARBA00022552"/>
    </source>
</evidence>
<proteinExistence type="inferred from homology"/>
<comment type="subcellular location">
    <subcellularLocation>
        <location evidence="6">Cytoplasm</location>
    </subcellularLocation>
</comment>
<dbReference type="Gene3D" id="3.40.50.150">
    <property type="entry name" value="Vaccinia Virus protein VP39"/>
    <property type="match status" value="1"/>
</dbReference>
<dbReference type="SUPFAM" id="SSF53335">
    <property type="entry name" value="S-adenosyl-L-methionine-dependent methyltransferases"/>
    <property type="match status" value="1"/>
</dbReference>
<keyword evidence="6" id="KW-0963">Cytoplasm</keyword>
<dbReference type="GO" id="GO:0005737">
    <property type="term" value="C:cytoplasm"/>
    <property type="evidence" value="ECO:0007669"/>
    <property type="project" value="UniProtKB-SubCell"/>
</dbReference>
<dbReference type="EC" id="2.1.1.199" evidence="6"/>
<evidence type="ECO:0000256" key="6">
    <source>
        <dbReference type="HAMAP-Rule" id="MF_01007"/>
    </source>
</evidence>
<comment type="caution">
    <text evidence="8">The sequence shown here is derived from an EMBL/GenBank/DDBJ whole genome shotgun (WGS) entry which is preliminary data.</text>
</comment>
<dbReference type="GO" id="GO:0071424">
    <property type="term" value="F:rRNA (cytosine-N4-)-methyltransferase activity"/>
    <property type="evidence" value="ECO:0007669"/>
    <property type="project" value="UniProtKB-UniRule"/>
</dbReference>
<dbReference type="InterPro" id="IPR023397">
    <property type="entry name" value="SAM-dep_MeTrfase_MraW_recog"/>
</dbReference>
<evidence type="ECO:0000256" key="3">
    <source>
        <dbReference type="ARBA" id="ARBA00022603"/>
    </source>
</evidence>
<dbReference type="Gene3D" id="1.10.150.170">
    <property type="entry name" value="Putative methyltransferase TM0872, insert domain"/>
    <property type="match status" value="1"/>
</dbReference>